<evidence type="ECO:0000313" key="3">
    <source>
        <dbReference type="EMBL" id="GJN92240.1"/>
    </source>
</evidence>
<dbReference type="GO" id="GO:0019988">
    <property type="term" value="P:charged-tRNA amino acid modification"/>
    <property type="evidence" value="ECO:0007669"/>
    <property type="project" value="InterPro"/>
</dbReference>
<feature type="domain" description="Rit1 N-terminal" evidence="2">
    <location>
        <begin position="106"/>
        <end position="285"/>
    </location>
</feature>
<comment type="caution">
    <text evidence="3">The sequence shown here is derived from an EMBL/GenBank/DDBJ whole genome shotgun (WGS) entry which is preliminary data.</text>
</comment>
<evidence type="ECO:0000313" key="4">
    <source>
        <dbReference type="Proteomes" id="UP001342314"/>
    </source>
</evidence>
<dbReference type="AlphaFoldDB" id="A0AAV5GHY5"/>
<dbReference type="EMBL" id="BQKY01000010">
    <property type="protein sequence ID" value="GJN92240.1"/>
    <property type="molecule type" value="Genomic_DNA"/>
</dbReference>
<protein>
    <recommendedName>
        <fullName evidence="5">Initiator tRNA phosphoribosyl transferase</fullName>
    </recommendedName>
</protein>
<dbReference type="Pfam" id="PF04179">
    <property type="entry name" value="Init_tRNA_PT"/>
    <property type="match status" value="1"/>
</dbReference>
<evidence type="ECO:0000259" key="1">
    <source>
        <dbReference type="Pfam" id="PF04179"/>
    </source>
</evidence>
<organism evidence="3 4">
    <name type="scientific">Rhodotorula paludigena</name>
    <dbReference type="NCBI Taxonomy" id="86838"/>
    <lineage>
        <taxon>Eukaryota</taxon>
        <taxon>Fungi</taxon>
        <taxon>Dikarya</taxon>
        <taxon>Basidiomycota</taxon>
        <taxon>Pucciniomycotina</taxon>
        <taxon>Microbotryomycetes</taxon>
        <taxon>Sporidiobolales</taxon>
        <taxon>Sporidiobolaceae</taxon>
        <taxon>Rhodotorula</taxon>
    </lineage>
</organism>
<dbReference type="Proteomes" id="UP001342314">
    <property type="component" value="Unassembled WGS sequence"/>
</dbReference>
<dbReference type="PANTHER" id="PTHR31811:SF0">
    <property type="entry name" value="TRNA A64-2'-O-RIBOSYLPHOSPHATE TRANSFERASE"/>
    <property type="match status" value="1"/>
</dbReference>
<keyword evidence="4" id="KW-1185">Reference proteome</keyword>
<evidence type="ECO:0000259" key="2">
    <source>
        <dbReference type="Pfam" id="PF17184"/>
    </source>
</evidence>
<accession>A0AAV5GHY5</accession>
<dbReference type="GO" id="GO:0005737">
    <property type="term" value="C:cytoplasm"/>
    <property type="evidence" value="ECO:0007669"/>
    <property type="project" value="TreeGrafter"/>
</dbReference>
<dbReference type="InterPro" id="IPR007306">
    <property type="entry name" value="Rit1"/>
</dbReference>
<name>A0AAV5GHY5_9BASI</name>
<dbReference type="InterPro" id="IPR033421">
    <property type="entry name" value="Rit1_DUSP-like"/>
</dbReference>
<gene>
    <name evidence="3" type="ORF">Rhopal_005270-T1</name>
</gene>
<proteinExistence type="predicted"/>
<dbReference type="GO" id="GO:0043399">
    <property type="term" value="F:tRNA adenosine(64)-2'-O-ribosylphosphate transferase activity"/>
    <property type="evidence" value="ECO:0007669"/>
    <property type="project" value="InterPro"/>
</dbReference>
<dbReference type="PANTHER" id="PTHR31811">
    <property type="entry name" value="TRNA A64-2'-O-RIBOSYLPHOSPHATE TRANSFERASE"/>
    <property type="match status" value="1"/>
</dbReference>
<reference evidence="3 4" key="1">
    <citation type="submission" date="2021-12" db="EMBL/GenBank/DDBJ databases">
        <title>High titer production of polyol ester of fatty acids by Rhodotorula paludigena BS15 towards product separation-free biomass refinery.</title>
        <authorList>
            <person name="Mano J."/>
            <person name="Ono H."/>
            <person name="Tanaka T."/>
            <person name="Naito K."/>
            <person name="Sushida H."/>
            <person name="Ike M."/>
            <person name="Tokuyasu K."/>
            <person name="Kitaoka M."/>
        </authorList>
    </citation>
    <scope>NUCLEOTIDE SEQUENCE [LARGE SCALE GENOMIC DNA]</scope>
    <source>
        <strain evidence="3 4">BS15</strain>
    </source>
</reference>
<feature type="domain" description="Rit1 DUSP-like" evidence="1">
    <location>
        <begin position="371"/>
        <end position="446"/>
    </location>
</feature>
<sequence>MDSVAPSQLVFPRAVDSLQADRGAIRGQLRDTYNRLHSIAHDAAFIHDEVAQAYPDFPVVGANLALLPLIKHRQGIVFVDSTRRGKVRLHPSRSATFAILTVFAFQRFPDALSKTIPLWCATLNRARVLLLPPAPDNSSVTAEEWQRQGCLYTSPQAVGRSEHAQIEEKIEVWAQDLASSAYDLSALKALDRPLRPFFVSPASTLTPSPASSFPTCYAVICASASKLAEEADGLERALGFTYVQGSGDDHEAWSKGLTPPVFWQHADEILGASREEIDGVIEQILATSSLAALNIADPASSSTPSSTQIRSTNLYLRFAASSADSAADDTTLINVGASKAPPPTDSNPLPTSLSAKPGKAGYNSFFSPAYLEPALELATDKLRQGSKVCVSVLAGEAQSEANDLGVAVALILLVSKDRIRTRLQWVLEAFPTVNPSRAVLNRVNEFAMSKRR</sequence>
<evidence type="ECO:0008006" key="5">
    <source>
        <dbReference type="Google" id="ProtNLM"/>
    </source>
</evidence>
<dbReference type="InterPro" id="IPR033449">
    <property type="entry name" value="Rit1_N"/>
</dbReference>
<dbReference type="Pfam" id="PF17184">
    <property type="entry name" value="Rit1_C"/>
    <property type="match status" value="1"/>
</dbReference>